<evidence type="ECO:0000313" key="1">
    <source>
        <dbReference type="EMBL" id="MCD9646077.1"/>
    </source>
</evidence>
<organism evidence="1 2">
    <name type="scientific">Datura stramonium</name>
    <name type="common">Jimsonweed</name>
    <name type="synonym">Common thornapple</name>
    <dbReference type="NCBI Taxonomy" id="4076"/>
    <lineage>
        <taxon>Eukaryota</taxon>
        <taxon>Viridiplantae</taxon>
        <taxon>Streptophyta</taxon>
        <taxon>Embryophyta</taxon>
        <taxon>Tracheophyta</taxon>
        <taxon>Spermatophyta</taxon>
        <taxon>Magnoliopsida</taxon>
        <taxon>eudicotyledons</taxon>
        <taxon>Gunneridae</taxon>
        <taxon>Pentapetalae</taxon>
        <taxon>asterids</taxon>
        <taxon>lamiids</taxon>
        <taxon>Solanales</taxon>
        <taxon>Solanaceae</taxon>
        <taxon>Solanoideae</taxon>
        <taxon>Datureae</taxon>
        <taxon>Datura</taxon>
    </lineage>
</organism>
<name>A0ABS8VHV7_DATST</name>
<gene>
    <name evidence="1" type="ORF">HAX54_035601</name>
</gene>
<accession>A0ABS8VHV7</accession>
<comment type="caution">
    <text evidence="1">The sequence shown here is derived from an EMBL/GenBank/DDBJ whole genome shotgun (WGS) entry which is preliminary data.</text>
</comment>
<dbReference type="EMBL" id="JACEIK010004659">
    <property type="protein sequence ID" value="MCD9646077.1"/>
    <property type="molecule type" value="Genomic_DNA"/>
</dbReference>
<sequence>DLGATTYRGAAVAWGFLLQQDSYCGWSPAVTNKENNSWIRCGGVLTAIASRLQ</sequence>
<evidence type="ECO:0000313" key="2">
    <source>
        <dbReference type="Proteomes" id="UP000823775"/>
    </source>
</evidence>
<keyword evidence="2" id="KW-1185">Reference proteome</keyword>
<dbReference type="Proteomes" id="UP000823775">
    <property type="component" value="Unassembled WGS sequence"/>
</dbReference>
<feature type="non-terminal residue" evidence="1">
    <location>
        <position position="53"/>
    </location>
</feature>
<reference evidence="1 2" key="1">
    <citation type="journal article" date="2021" name="BMC Genomics">
        <title>Datura genome reveals duplications of psychoactive alkaloid biosynthetic genes and high mutation rate following tissue culture.</title>
        <authorList>
            <person name="Rajewski A."/>
            <person name="Carter-House D."/>
            <person name="Stajich J."/>
            <person name="Litt A."/>
        </authorList>
    </citation>
    <scope>NUCLEOTIDE SEQUENCE [LARGE SCALE GENOMIC DNA]</scope>
    <source>
        <strain evidence="1">AR-01</strain>
    </source>
</reference>
<feature type="non-terminal residue" evidence="1">
    <location>
        <position position="1"/>
    </location>
</feature>
<protein>
    <submittedName>
        <fullName evidence="1">Uncharacterized protein</fullName>
    </submittedName>
</protein>
<proteinExistence type="predicted"/>